<dbReference type="InterPro" id="IPR039809">
    <property type="entry name" value="Chemokine_b/g/d"/>
</dbReference>
<dbReference type="PANTHER" id="PTHR12015:SF108">
    <property type="entry name" value="C-C MOTIF CHEMOKINE 20"/>
    <property type="match status" value="1"/>
</dbReference>
<accession>A0A5F8A951</accession>
<dbReference type="FunCoup" id="A0A5F8A951">
    <property type="interactions" value="937"/>
</dbReference>
<feature type="domain" description="Chemokine interleukin-8-like" evidence="10">
    <location>
        <begin position="29"/>
        <end position="89"/>
    </location>
</feature>
<proteinExistence type="inferred from homology"/>
<evidence type="ECO:0000256" key="1">
    <source>
        <dbReference type="ARBA" id="ARBA00004613"/>
    </source>
</evidence>
<dbReference type="GO" id="GO:0006955">
    <property type="term" value="P:immune response"/>
    <property type="evidence" value="ECO:0007669"/>
    <property type="project" value="InterPro"/>
</dbReference>
<dbReference type="InParanoid" id="A0A5F8A951"/>
<reference evidence="11" key="3">
    <citation type="submission" date="2025-08" db="UniProtKB">
        <authorList>
            <consortium name="Ensembl"/>
        </authorList>
    </citation>
    <scope>IDENTIFICATION</scope>
    <source>
        <strain evidence="11">17573</strain>
    </source>
</reference>
<evidence type="ECO:0000313" key="12">
    <source>
        <dbReference type="Proteomes" id="UP000006718"/>
    </source>
</evidence>
<evidence type="ECO:0000256" key="4">
    <source>
        <dbReference type="ARBA" id="ARBA00022514"/>
    </source>
</evidence>
<evidence type="ECO:0000256" key="2">
    <source>
        <dbReference type="ARBA" id="ARBA00010868"/>
    </source>
</evidence>
<dbReference type="GeneTree" id="ENSGT01130000278316"/>
<dbReference type="FunFam" id="2.40.50.40:FF:000012">
    <property type="entry name" value="C-C motif chemokine"/>
    <property type="match status" value="1"/>
</dbReference>
<evidence type="ECO:0000256" key="5">
    <source>
        <dbReference type="ARBA" id="ARBA00022525"/>
    </source>
</evidence>
<dbReference type="GO" id="GO:0008009">
    <property type="term" value="F:chemokine activity"/>
    <property type="evidence" value="ECO:0007669"/>
    <property type="project" value="InterPro"/>
</dbReference>
<reference evidence="11" key="4">
    <citation type="submission" date="2025-09" db="UniProtKB">
        <authorList>
            <consortium name="Ensembl"/>
        </authorList>
    </citation>
    <scope>IDENTIFICATION</scope>
    <source>
        <strain evidence="11">17573</strain>
    </source>
</reference>
<gene>
    <name evidence="11 13" type="primary">CCL20</name>
</gene>
<keyword evidence="4 9" id="KW-0202">Cytokine</keyword>
<sequence length="162" mass="18988">MCCSKSLLLAALMSVLLLYLCSESEAASNFDCCLRYTDRILHPKFIVGFTQQLANETCDINAVVFHTKKGLSVCANPKQTWVKLIVRRLRYVTLTFSLCKGLRKEEYSKGWTVGFLRFFNLTIVEFLKGKFELDHKHKECIFPPVDHHRYYYFNLLISYMMY</sequence>
<dbReference type="Proteomes" id="UP000006718">
    <property type="component" value="Chromosome 12"/>
</dbReference>
<comment type="similarity">
    <text evidence="2 9">Belongs to the intercrine beta (chemokine CC) family.</text>
</comment>
<dbReference type="PROSITE" id="PS00472">
    <property type="entry name" value="SMALL_CYTOKINES_CC"/>
    <property type="match status" value="1"/>
</dbReference>
<reference evidence="11" key="2">
    <citation type="submission" date="2019-01" db="EMBL/GenBank/DDBJ databases">
        <authorList>
            <person name="Graves T."/>
            <person name="Eichler E.E."/>
            <person name="Wilson R.K."/>
        </authorList>
    </citation>
    <scope>NUCLEOTIDE SEQUENCE [LARGE SCALE GENOMIC DNA]</scope>
    <source>
        <strain evidence="11">17573</strain>
    </source>
</reference>
<dbReference type="InterPro" id="IPR001811">
    <property type="entry name" value="Chemokine_IL8-like_dom"/>
</dbReference>
<keyword evidence="6 9" id="KW-0732">Signal</keyword>
<keyword evidence="5 9" id="KW-0964">Secreted</keyword>
<protein>
    <recommendedName>
        <fullName evidence="9">C-C motif chemokine</fullName>
    </recommendedName>
</protein>
<reference evidence="12" key="1">
    <citation type="journal article" date="2007" name="Science">
        <title>Evolutionary and biomedical insights from the rhesus macaque genome.</title>
        <authorList>
            <person name="Gibbs R.A."/>
            <person name="Rogers J."/>
            <person name="Katze M.G."/>
            <person name="Bumgarner R."/>
            <person name="Weinstock G.M."/>
            <person name="Mardis E.R."/>
            <person name="Remington K.A."/>
            <person name="Strausberg R.L."/>
            <person name="Venter J.C."/>
            <person name="Wilson R.K."/>
            <person name="Batzer M.A."/>
            <person name="Bustamante C.D."/>
            <person name="Eichler E.E."/>
            <person name="Hahn M.W."/>
            <person name="Hardison R.C."/>
            <person name="Makova K.D."/>
            <person name="Miller W."/>
            <person name="Milosavljevic A."/>
            <person name="Palermo R.E."/>
            <person name="Siepel A."/>
            <person name="Sikela J.M."/>
            <person name="Attaway T."/>
            <person name="Bell S."/>
            <person name="Bernard K.E."/>
            <person name="Buhay C.J."/>
            <person name="Chandrabose M.N."/>
            <person name="Dao M."/>
            <person name="Davis C."/>
            <person name="Delehaunty K.D."/>
            <person name="Ding Y."/>
            <person name="Dinh H.H."/>
            <person name="Dugan-Rocha S."/>
            <person name="Fulton L.A."/>
            <person name="Gabisi R.A."/>
            <person name="Garner T.T."/>
            <person name="Godfrey J."/>
            <person name="Hawes A.C."/>
            <person name="Hernandez J."/>
            <person name="Hines S."/>
            <person name="Holder M."/>
            <person name="Hume J."/>
            <person name="Jhangiani S.N."/>
            <person name="Joshi V."/>
            <person name="Khan Z.M."/>
            <person name="Kirkness E.F."/>
            <person name="Cree A."/>
            <person name="Fowler R.G."/>
            <person name="Lee S."/>
            <person name="Lewis L.R."/>
            <person name="Li Z."/>
            <person name="Liu Y.-S."/>
            <person name="Moore S.M."/>
            <person name="Muzny D."/>
            <person name="Nazareth L.V."/>
            <person name="Ngo D.N."/>
            <person name="Okwuonu G.O."/>
            <person name="Pai G."/>
            <person name="Parker D."/>
            <person name="Paul H.A."/>
            <person name="Pfannkoch C."/>
            <person name="Pohl C.S."/>
            <person name="Rogers Y.-H.C."/>
            <person name="Ruiz S.J."/>
            <person name="Sabo A."/>
            <person name="Santibanez J."/>
            <person name="Schneider B.W."/>
            <person name="Smith S.M."/>
            <person name="Sodergren E."/>
            <person name="Svatek A.F."/>
            <person name="Utterback T.R."/>
            <person name="Vattathil S."/>
            <person name="Warren W."/>
            <person name="White C.S."/>
            <person name="Chinwalla A.T."/>
            <person name="Feng Y."/>
            <person name="Halpern A.L."/>
            <person name="Hillier L.W."/>
            <person name="Huang X."/>
            <person name="Minx P."/>
            <person name="Nelson J.O."/>
            <person name="Pepin K.H."/>
            <person name="Qin X."/>
            <person name="Sutton G.G."/>
            <person name="Venter E."/>
            <person name="Walenz B.P."/>
            <person name="Wallis J.W."/>
            <person name="Worley K.C."/>
            <person name="Yang S.-P."/>
            <person name="Jones S.M."/>
            <person name="Marra M.A."/>
            <person name="Rocchi M."/>
            <person name="Schein J.E."/>
            <person name="Baertsch R."/>
            <person name="Clarke L."/>
            <person name="Csuros M."/>
            <person name="Glasscock J."/>
            <person name="Harris R.A."/>
            <person name="Havlak P."/>
            <person name="Jackson A.R."/>
            <person name="Jiang H."/>
            <person name="Liu Y."/>
            <person name="Messina D.N."/>
            <person name="Shen Y."/>
            <person name="Song H.X.-Z."/>
            <person name="Wylie T."/>
            <person name="Zhang L."/>
            <person name="Birney E."/>
            <person name="Han K."/>
            <person name="Konkel M.K."/>
            <person name="Lee J."/>
            <person name="Smit A.F.A."/>
            <person name="Ullmer B."/>
            <person name="Wang H."/>
            <person name="Xing J."/>
            <person name="Burhans R."/>
            <person name="Cheng Z."/>
            <person name="Karro J.E."/>
            <person name="Ma J."/>
            <person name="Raney B."/>
            <person name="She X."/>
            <person name="Cox M.J."/>
            <person name="Demuth J.P."/>
            <person name="Dumas L.J."/>
            <person name="Han S.-G."/>
            <person name="Hopkins J."/>
            <person name="Karimpour-Fard A."/>
            <person name="Kim Y.H."/>
            <person name="Pollack J.R."/>
            <person name="Vinar T."/>
            <person name="Addo-Quaye C."/>
            <person name="Degenhardt J."/>
            <person name="Denby A."/>
            <person name="Hubisz M.J."/>
            <person name="Indap A."/>
            <person name="Kosiol C."/>
            <person name="Lahn B.T."/>
            <person name="Lawson H.A."/>
            <person name="Marklein A."/>
            <person name="Nielsen R."/>
            <person name="Vallender E.J."/>
            <person name="Clark A.G."/>
            <person name="Ferguson B."/>
            <person name="Hernandez R.D."/>
            <person name="Hirani K."/>
            <person name="Kehrer-Sawatzki H."/>
            <person name="Kolb J."/>
            <person name="Patil S."/>
            <person name="Pu L.-L."/>
            <person name="Ren Y."/>
            <person name="Smith D.G."/>
            <person name="Wheeler D.A."/>
            <person name="Schenck I."/>
            <person name="Ball E.V."/>
            <person name="Chen R."/>
            <person name="Cooper D.N."/>
            <person name="Giardine B."/>
            <person name="Hsu F."/>
            <person name="Kent W.J."/>
            <person name="Lesk A."/>
            <person name="Nelson D.L."/>
            <person name="O'brien W.E."/>
            <person name="Pruefer K."/>
            <person name="Stenson P.D."/>
            <person name="Wallace J.C."/>
            <person name="Ke H."/>
            <person name="Liu X.-M."/>
            <person name="Wang P."/>
            <person name="Xiang A.P."/>
            <person name="Yang F."/>
            <person name="Barber G.P."/>
            <person name="Haussler D."/>
            <person name="Karolchik D."/>
            <person name="Kern A.D."/>
            <person name="Kuhn R.M."/>
            <person name="Smith K.E."/>
            <person name="Zwieg A.S."/>
        </authorList>
    </citation>
    <scope>NUCLEOTIDE SEQUENCE [LARGE SCALE GENOMIC DNA]</scope>
    <source>
        <strain evidence="12">17573</strain>
    </source>
</reference>
<dbReference type="InterPro" id="IPR036048">
    <property type="entry name" value="Interleukin_8-like_sf"/>
</dbReference>
<dbReference type="ExpressionAtlas" id="A0A5F8A951">
    <property type="expression patterns" value="baseline"/>
</dbReference>
<evidence type="ECO:0000256" key="7">
    <source>
        <dbReference type="ARBA" id="ARBA00023157"/>
    </source>
</evidence>
<dbReference type="Ensembl" id="ENSMMUT00000095052.1">
    <property type="protein sequence ID" value="ENSMMUP00000073449.1"/>
    <property type="gene ID" value="ENSMMUG00000013250.3"/>
</dbReference>
<dbReference type="VEuPathDB" id="HostDB:ENSMMUG00000013250"/>
<evidence type="ECO:0000259" key="10">
    <source>
        <dbReference type="SMART" id="SM00199"/>
    </source>
</evidence>
<organism evidence="11 12">
    <name type="scientific">Macaca mulatta</name>
    <name type="common">Rhesus macaque</name>
    <dbReference type="NCBI Taxonomy" id="9544"/>
    <lineage>
        <taxon>Eukaryota</taxon>
        <taxon>Metazoa</taxon>
        <taxon>Chordata</taxon>
        <taxon>Craniata</taxon>
        <taxon>Vertebrata</taxon>
        <taxon>Euteleostomi</taxon>
        <taxon>Mammalia</taxon>
        <taxon>Eutheria</taxon>
        <taxon>Euarchontoglires</taxon>
        <taxon>Primates</taxon>
        <taxon>Haplorrhini</taxon>
        <taxon>Catarrhini</taxon>
        <taxon>Cercopithecidae</taxon>
        <taxon>Cercopithecinae</taxon>
        <taxon>Macaca</taxon>
    </lineage>
</organism>
<dbReference type="SUPFAM" id="SSF54117">
    <property type="entry name" value="Interleukin 8-like chemokines"/>
    <property type="match status" value="1"/>
</dbReference>
<dbReference type="GO" id="GO:0006954">
    <property type="term" value="P:inflammatory response"/>
    <property type="evidence" value="ECO:0007669"/>
    <property type="project" value="UniProtKB-KW"/>
</dbReference>
<evidence type="ECO:0000313" key="13">
    <source>
        <dbReference type="VGNC" id="VGNC:70699"/>
    </source>
</evidence>
<dbReference type="VGNC" id="VGNC:70699">
    <property type="gene designation" value="CCL20"/>
</dbReference>
<keyword evidence="7" id="KW-1015">Disulfide bond</keyword>
<dbReference type="SMART" id="SM00199">
    <property type="entry name" value="SCY"/>
    <property type="match status" value="1"/>
</dbReference>
<comment type="subcellular location">
    <subcellularLocation>
        <location evidence="1 9">Secreted</location>
    </subcellularLocation>
</comment>
<feature type="signal peptide" evidence="9">
    <location>
        <begin position="1"/>
        <end position="26"/>
    </location>
</feature>
<dbReference type="Bgee" id="ENSMMUG00000013250">
    <property type="expression patterns" value="Expressed in colon and 8 other cell types or tissues"/>
</dbReference>
<feature type="chain" id="PRO_5023969285" description="C-C motif chemokine" evidence="9">
    <location>
        <begin position="27"/>
        <end position="162"/>
    </location>
</feature>
<dbReference type="InterPro" id="IPR000827">
    <property type="entry name" value="Chemokine_CC_CS"/>
</dbReference>
<evidence type="ECO:0000256" key="8">
    <source>
        <dbReference type="ARBA" id="ARBA00023198"/>
    </source>
</evidence>
<dbReference type="GO" id="GO:0005615">
    <property type="term" value="C:extracellular space"/>
    <property type="evidence" value="ECO:0007669"/>
    <property type="project" value="UniProtKB-KW"/>
</dbReference>
<keyword evidence="12" id="KW-1185">Reference proteome</keyword>
<dbReference type="PANTHER" id="PTHR12015">
    <property type="entry name" value="SMALL INDUCIBLE CYTOKINE A"/>
    <property type="match status" value="1"/>
</dbReference>
<dbReference type="Pfam" id="PF00048">
    <property type="entry name" value="IL8"/>
    <property type="match status" value="1"/>
</dbReference>
<keyword evidence="3 9" id="KW-0145">Chemotaxis</keyword>
<dbReference type="OMA" id="EYSKGWT"/>
<dbReference type="STRING" id="9544.ENSMMUP00000073449"/>
<dbReference type="AlphaFoldDB" id="A0A5F8A951"/>
<evidence type="ECO:0000256" key="6">
    <source>
        <dbReference type="ARBA" id="ARBA00022729"/>
    </source>
</evidence>
<dbReference type="Gene3D" id="2.40.50.40">
    <property type="match status" value="1"/>
</dbReference>
<name>A0A5F8A951_MACMU</name>
<keyword evidence="8" id="KW-0395">Inflammatory response</keyword>
<evidence type="ECO:0000256" key="3">
    <source>
        <dbReference type="ARBA" id="ARBA00022500"/>
    </source>
</evidence>
<dbReference type="SMR" id="A0A5F8A951"/>
<evidence type="ECO:0000313" key="11">
    <source>
        <dbReference type="Ensembl" id="ENSMMUP00000073449.1"/>
    </source>
</evidence>
<evidence type="ECO:0000256" key="9">
    <source>
        <dbReference type="RuleBase" id="RU361150"/>
    </source>
</evidence>